<evidence type="ECO:0000313" key="2">
    <source>
        <dbReference type="EMBL" id="ACK70114.1"/>
    </source>
</evidence>
<dbReference type="eggNOG" id="COG1943">
    <property type="taxonomic scope" value="Bacteria"/>
</dbReference>
<accession>B7KB04</accession>
<evidence type="ECO:0000259" key="1">
    <source>
        <dbReference type="SMART" id="SM01321"/>
    </source>
</evidence>
<dbReference type="InterPro" id="IPR036515">
    <property type="entry name" value="Transposase_17_sf"/>
</dbReference>
<dbReference type="HOGENOM" id="CLU_101320_2_2_3"/>
<dbReference type="Proteomes" id="UP000002384">
    <property type="component" value="Chromosome"/>
</dbReference>
<dbReference type="Gene3D" id="3.30.70.1290">
    <property type="entry name" value="Transposase IS200-like"/>
    <property type="match status" value="1"/>
</dbReference>
<dbReference type="RefSeq" id="WP_012599058.1">
    <property type="nucleotide sequence ID" value="NC_011729.1"/>
</dbReference>
<reference evidence="3" key="1">
    <citation type="journal article" date="2011" name="MBio">
        <title>Novel metabolic attributes of the genus Cyanothece, comprising a group of unicellular nitrogen-fixing Cyanobacteria.</title>
        <authorList>
            <person name="Bandyopadhyay A."/>
            <person name="Elvitigala T."/>
            <person name="Welsh E."/>
            <person name="Stockel J."/>
            <person name="Liberton M."/>
            <person name="Min H."/>
            <person name="Sherman L.A."/>
            <person name="Pakrasi H.B."/>
        </authorList>
    </citation>
    <scope>NUCLEOTIDE SEQUENCE [LARGE SCALE GENOMIC DNA]</scope>
    <source>
        <strain evidence="3">PCC 7424</strain>
    </source>
</reference>
<proteinExistence type="predicted"/>
<protein>
    <submittedName>
        <fullName evidence="2">Transposase IS200-family protein</fullName>
    </submittedName>
</protein>
<dbReference type="Pfam" id="PF01797">
    <property type="entry name" value="Y1_Tnp"/>
    <property type="match status" value="1"/>
</dbReference>
<dbReference type="InterPro" id="IPR002686">
    <property type="entry name" value="Transposase_17"/>
</dbReference>
<dbReference type="PANTHER" id="PTHR33360:SF2">
    <property type="entry name" value="TRANSPOSASE FOR INSERTION SEQUENCE ELEMENT IS200"/>
    <property type="match status" value="1"/>
</dbReference>
<dbReference type="SUPFAM" id="SSF143422">
    <property type="entry name" value="Transposase IS200-like"/>
    <property type="match status" value="1"/>
</dbReference>
<dbReference type="EMBL" id="CP001291">
    <property type="protein sequence ID" value="ACK70114.1"/>
    <property type="molecule type" value="Genomic_DNA"/>
</dbReference>
<sequence length="139" mass="16389">MNDKQFKHTARSVSDLKAHLVLTTKYRRKVINPNMLKRLSEIIKEQCEKWGCDYIEFNGESDHIHLLFRYYPQLQLSKFVNSLKSVSSRLIRKEFDGQLPVSYGRRHVFWNKSYFIASCGGVTVEVLKKYVQQQGKEKS</sequence>
<evidence type="ECO:0000313" key="3">
    <source>
        <dbReference type="Proteomes" id="UP000002384"/>
    </source>
</evidence>
<keyword evidence="3" id="KW-1185">Reference proteome</keyword>
<dbReference type="PANTHER" id="PTHR33360">
    <property type="entry name" value="TRANSPOSASE FOR INSERTION SEQUENCE ELEMENT IS200"/>
    <property type="match status" value="1"/>
</dbReference>
<dbReference type="KEGG" id="cyc:PCC7424_1678"/>
<organism evidence="2 3">
    <name type="scientific">Gloeothece citriformis (strain PCC 7424)</name>
    <name type="common">Cyanothece sp. (strain PCC 7424)</name>
    <dbReference type="NCBI Taxonomy" id="65393"/>
    <lineage>
        <taxon>Bacteria</taxon>
        <taxon>Bacillati</taxon>
        <taxon>Cyanobacteriota</taxon>
        <taxon>Cyanophyceae</taxon>
        <taxon>Oscillatoriophycideae</taxon>
        <taxon>Chroococcales</taxon>
        <taxon>Aphanothecaceae</taxon>
        <taxon>Gloeothece</taxon>
        <taxon>Gloeothece citriformis</taxon>
    </lineage>
</organism>
<dbReference type="GO" id="GO:0006313">
    <property type="term" value="P:DNA transposition"/>
    <property type="evidence" value="ECO:0007669"/>
    <property type="project" value="InterPro"/>
</dbReference>
<dbReference type="OrthoDB" id="9793729at2"/>
<dbReference type="GO" id="GO:0004803">
    <property type="term" value="F:transposase activity"/>
    <property type="evidence" value="ECO:0007669"/>
    <property type="project" value="InterPro"/>
</dbReference>
<dbReference type="NCBIfam" id="NF033573">
    <property type="entry name" value="transpos_IS200"/>
    <property type="match status" value="1"/>
</dbReference>
<dbReference type="SMART" id="SM01321">
    <property type="entry name" value="Y1_Tnp"/>
    <property type="match status" value="1"/>
</dbReference>
<dbReference type="AlphaFoldDB" id="B7KB04"/>
<dbReference type="GO" id="GO:0003677">
    <property type="term" value="F:DNA binding"/>
    <property type="evidence" value="ECO:0007669"/>
    <property type="project" value="InterPro"/>
</dbReference>
<gene>
    <name evidence="2" type="ordered locus">PCC7424_1678</name>
</gene>
<feature type="domain" description="Transposase IS200-like" evidence="1">
    <location>
        <begin position="13"/>
        <end position="134"/>
    </location>
</feature>
<name>B7KB04_GLOC7</name>